<comment type="caution">
    <text evidence="1">The sequence shown here is derived from an EMBL/GenBank/DDBJ whole genome shotgun (WGS) entry which is preliminary data.</text>
</comment>
<dbReference type="Gene3D" id="3.40.50.10320">
    <property type="entry name" value="LmbE-like"/>
    <property type="match status" value="1"/>
</dbReference>
<sequence length="159" mass="18418">MALKSFEILGFPDNRFDTIPLLDIIKAVEIKKQEIKPEIVFTHHAHDLNIDHRKTFQAVLTACRPMQDETVREIYSFEVPSSTEWQVQTSVNVFLPTLYITIAESHLKAKIDAMEIYTSEVRDSTHPRSENALKLLAEWRGLSIGTRFAECFEMVRRIL</sequence>
<dbReference type="Pfam" id="PF02585">
    <property type="entry name" value="PIG-L"/>
    <property type="match status" value="1"/>
</dbReference>
<dbReference type="Proteomes" id="UP000189670">
    <property type="component" value="Unassembled WGS sequence"/>
</dbReference>
<name>A0A1V1NW03_9BACT</name>
<organism evidence="1 2">
    <name type="scientific">Candidatus Magnetoglobus multicellularis str. Araruama</name>
    <dbReference type="NCBI Taxonomy" id="890399"/>
    <lineage>
        <taxon>Bacteria</taxon>
        <taxon>Pseudomonadati</taxon>
        <taxon>Thermodesulfobacteriota</taxon>
        <taxon>Desulfobacteria</taxon>
        <taxon>Desulfobacterales</taxon>
        <taxon>Desulfobacteraceae</taxon>
        <taxon>Candidatus Magnetoglobus</taxon>
    </lineage>
</organism>
<dbReference type="SUPFAM" id="SSF102588">
    <property type="entry name" value="LmbE-like"/>
    <property type="match status" value="1"/>
</dbReference>
<evidence type="ECO:0000313" key="1">
    <source>
        <dbReference type="EMBL" id="ETR66743.1"/>
    </source>
</evidence>
<dbReference type="InterPro" id="IPR024078">
    <property type="entry name" value="LmbE-like_dom_sf"/>
</dbReference>
<dbReference type="EMBL" id="ATBP01001776">
    <property type="protein sequence ID" value="ETR66743.1"/>
    <property type="molecule type" value="Genomic_DNA"/>
</dbReference>
<reference evidence="2" key="1">
    <citation type="submission" date="2012-11" db="EMBL/GenBank/DDBJ databases">
        <authorList>
            <person name="Lucero-Rivera Y.E."/>
            <person name="Tovar-Ramirez D."/>
        </authorList>
    </citation>
    <scope>NUCLEOTIDE SEQUENCE [LARGE SCALE GENOMIC DNA]</scope>
    <source>
        <strain evidence="2">Araruama</strain>
    </source>
</reference>
<gene>
    <name evidence="1" type="ORF">OMM_12400</name>
</gene>
<protein>
    <submittedName>
        <fullName evidence="1">LmbE family protein</fullName>
    </submittedName>
</protein>
<dbReference type="InterPro" id="IPR003737">
    <property type="entry name" value="GlcNAc_PI_deacetylase-related"/>
</dbReference>
<dbReference type="AlphaFoldDB" id="A0A1V1NW03"/>
<accession>A0A1V1NW03</accession>
<evidence type="ECO:0000313" key="2">
    <source>
        <dbReference type="Proteomes" id="UP000189670"/>
    </source>
</evidence>
<proteinExistence type="predicted"/>